<dbReference type="InterPro" id="IPR036388">
    <property type="entry name" value="WH-like_DNA-bd_sf"/>
</dbReference>
<dbReference type="InterPro" id="IPR036390">
    <property type="entry name" value="WH_DNA-bd_sf"/>
</dbReference>
<dbReference type="EMBL" id="JANFXK010000032">
    <property type="protein sequence ID" value="MCQ4638504.1"/>
    <property type="molecule type" value="Genomic_DNA"/>
</dbReference>
<dbReference type="SUPFAM" id="SSF46785">
    <property type="entry name" value="Winged helix' DNA-binding domain"/>
    <property type="match status" value="1"/>
</dbReference>
<evidence type="ECO:0000259" key="1">
    <source>
        <dbReference type="Pfam" id="PF02829"/>
    </source>
</evidence>
<keyword evidence="4" id="KW-1185">Reference proteome</keyword>
<dbReference type="RefSeq" id="WP_256133704.1">
    <property type="nucleotide sequence ID" value="NZ_JANFXK010000032.1"/>
</dbReference>
<evidence type="ECO:0000313" key="3">
    <source>
        <dbReference type="EMBL" id="MCQ4638504.1"/>
    </source>
</evidence>
<protein>
    <submittedName>
        <fullName evidence="3">Transcription repressor NadR</fullName>
    </submittedName>
</protein>
<dbReference type="InterPro" id="IPR035922">
    <property type="entry name" value="3H_dom_sf"/>
</dbReference>
<dbReference type="PANTHER" id="PTHR40068">
    <property type="entry name" value="TRANSCRIPTION REPRESSOR NIAR-RELATED"/>
    <property type="match status" value="1"/>
</dbReference>
<dbReference type="InterPro" id="IPR013196">
    <property type="entry name" value="HTH_11"/>
</dbReference>
<dbReference type="Pfam" id="PF08279">
    <property type="entry name" value="HTH_11"/>
    <property type="match status" value="1"/>
</dbReference>
<reference evidence="3 4" key="1">
    <citation type="submission" date="2022-06" db="EMBL/GenBank/DDBJ databases">
        <title>Isolation of gut microbiota from human fecal samples.</title>
        <authorList>
            <person name="Pamer E.G."/>
            <person name="Barat B."/>
            <person name="Waligurski E."/>
            <person name="Medina S."/>
            <person name="Paddock L."/>
            <person name="Mostad J."/>
        </authorList>
    </citation>
    <scope>NUCLEOTIDE SEQUENCE [LARGE SCALE GENOMIC DNA]</scope>
    <source>
        <strain evidence="3 4">SL.3.17</strain>
    </source>
</reference>
<dbReference type="Pfam" id="PF02829">
    <property type="entry name" value="3H"/>
    <property type="match status" value="1"/>
</dbReference>
<dbReference type="PANTHER" id="PTHR40068:SF1">
    <property type="entry name" value="TRANSCRIPTION REPRESSOR NIAR-RELATED"/>
    <property type="match status" value="1"/>
</dbReference>
<feature type="domain" description="Helix-turn-helix type 11" evidence="2">
    <location>
        <begin position="6"/>
        <end position="58"/>
    </location>
</feature>
<proteinExistence type="predicted"/>
<dbReference type="SUPFAM" id="SSF75500">
    <property type="entry name" value="Putative transcriptional regulator TM1602, C-terminal domain"/>
    <property type="match status" value="1"/>
</dbReference>
<evidence type="ECO:0000259" key="2">
    <source>
        <dbReference type="Pfam" id="PF08279"/>
    </source>
</evidence>
<dbReference type="Gene3D" id="3.30.1340.20">
    <property type="entry name" value="3H domain"/>
    <property type="match status" value="1"/>
</dbReference>
<dbReference type="InterPro" id="IPR004173">
    <property type="entry name" value="3H_domain"/>
</dbReference>
<sequence length="175" mass="19158">MDAKKRRSQILSMLKKSDTPVSASSLAENLSVSRQIIVGDVAILRASGACITATPRGYVYEEESSGFPYEGLLACRHTPAQLQEELYTIVDFGGFVIDVTIEHPLYGQLSGPLNIGSRYDVDLFIEKVEAAENAKPLSVLTGGIHLHRIGCKDKSVFSLIRDQLDERGIIFSSVE</sequence>
<dbReference type="PIRSF" id="PIRSF037847">
    <property type="entry name" value="NiaR"/>
    <property type="match status" value="1"/>
</dbReference>
<dbReference type="InterPro" id="IPR026043">
    <property type="entry name" value="NadR"/>
</dbReference>
<feature type="domain" description="3H" evidence="1">
    <location>
        <begin position="74"/>
        <end position="169"/>
    </location>
</feature>
<gene>
    <name evidence="3" type="ORF">NE619_17380</name>
</gene>
<organism evidence="3 4">
    <name type="scientific">Anaerovorax odorimutans</name>
    <dbReference type="NCBI Taxonomy" id="109327"/>
    <lineage>
        <taxon>Bacteria</taxon>
        <taxon>Bacillati</taxon>
        <taxon>Bacillota</taxon>
        <taxon>Clostridia</taxon>
        <taxon>Peptostreptococcales</taxon>
        <taxon>Anaerovoracaceae</taxon>
        <taxon>Anaerovorax</taxon>
    </lineage>
</organism>
<accession>A0ABT1RTH7</accession>
<dbReference type="Gene3D" id="1.10.10.10">
    <property type="entry name" value="Winged helix-like DNA-binding domain superfamily/Winged helix DNA-binding domain"/>
    <property type="match status" value="1"/>
</dbReference>
<dbReference type="Proteomes" id="UP001524502">
    <property type="component" value="Unassembled WGS sequence"/>
</dbReference>
<name>A0ABT1RTH7_9FIRM</name>
<evidence type="ECO:0000313" key="4">
    <source>
        <dbReference type="Proteomes" id="UP001524502"/>
    </source>
</evidence>
<comment type="caution">
    <text evidence="3">The sequence shown here is derived from an EMBL/GenBank/DDBJ whole genome shotgun (WGS) entry which is preliminary data.</text>
</comment>